<dbReference type="Gene3D" id="6.10.250.690">
    <property type="match status" value="1"/>
</dbReference>
<dbReference type="InterPro" id="IPR016032">
    <property type="entry name" value="Sig_transdc_resp-reg_C-effctor"/>
</dbReference>
<dbReference type="GO" id="GO:0000976">
    <property type="term" value="F:transcription cis-regulatory region binding"/>
    <property type="evidence" value="ECO:0007669"/>
    <property type="project" value="TreeGrafter"/>
</dbReference>
<evidence type="ECO:0000256" key="2">
    <source>
        <dbReference type="ARBA" id="ARBA00022553"/>
    </source>
</evidence>
<evidence type="ECO:0000256" key="6">
    <source>
        <dbReference type="ARBA" id="ARBA00023163"/>
    </source>
</evidence>
<dbReference type="PANTHER" id="PTHR48111">
    <property type="entry name" value="REGULATOR OF RPOS"/>
    <property type="match status" value="1"/>
</dbReference>
<feature type="domain" description="OmpR/PhoB-type" evidence="10">
    <location>
        <begin position="130"/>
        <end position="229"/>
    </location>
</feature>
<evidence type="ECO:0000313" key="11">
    <source>
        <dbReference type="EMBL" id="KEO83117.1"/>
    </source>
</evidence>
<evidence type="ECO:0000256" key="4">
    <source>
        <dbReference type="ARBA" id="ARBA00023015"/>
    </source>
</evidence>
<dbReference type="GO" id="GO:0000156">
    <property type="term" value="F:phosphorelay response regulator activity"/>
    <property type="evidence" value="ECO:0007669"/>
    <property type="project" value="TreeGrafter"/>
</dbReference>
<sequence>MTQGKRILVIEDEPNIIDVIASYLEADGYEVTAVMCGEAGLRLHAEQPFDLILLDLMLPGISGEETCKRLRATSRVSLIMLTACSTEQAKIKGLALGADDYITKPFSPRELVARVGAVLRRASPESLLAEQFHLTEQLVLDDRTKEVRRNGEVLNVTPTEFKILHTLVQHPKRTFSRSELIERVLGYDFEGEERVIDTHVKNLRKKIEEDPKNPQLVVAVYGVGYRLGDLV</sequence>
<proteinExistence type="predicted"/>
<keyword evidence="3" id="KW-0902">Two-component regulatory system</keyword>
<dbReference type="GO" id="GO:0006355">
    <property type="term" value="P:regulation of DNA-templated transcription"/>
    <property type="evidence" value="ECO:0007669"/>
    <property type="project" value="InterPro"/>
</dbReference>
<evidence type="ECO:0000259" key="10">
    <source>
        <dbReference type="PROSITE" id="PS51755"/>
    </source>
</evidence>
<evidence type="ECO:0000313" key="12">
    <source>
        <dbReference type="Proteomes" id="UP000027931"/>
    </source>
</evidence>
<evidence type="ECO:0000259" key="9">
    <source>
        <dbReference type="PROSITE" id="PS50110"/>
    </source>
</evidence>
<feature type="domain" description="Response regulatory" evidence="9">
    <location>
        <begin position="6"/>
        <end position="119"/>
    </location>
</feature>
<dbReference type="InterPro" id="IPR036388">
    <property type="entry name" value="WH-like_DNA-bd_sf"/>
</dbReference>
<dbReference type="InterPro" id="IPR039420">
    <property type="entry name" value="WalR-like"/>
</dbReference>
<keyword evidence="5 8" id="KW-0238">DNA-binding</keyword>
<dbReference type="PANTHER" id="PTHR48111:SF1">
    <property type="entry name" value="TWO-COMPONENT RESPONSE REGULATOR ORR33"/>
    <property type="match status" value="1"/>
</dbReference>
<dbReference type="SUPFAM" id="SSF52172">
    <property type="entry name" value="CheY-like"/>
    <property type="match status" value="1"/>
</dbReference>
<comment type="subcellular location">
    <subcellularLocation>
        <location evidence="1">Cytoplasm</location>
    </subcellularLocation>
</comment>
<keyword evidence="12" id="KW-1185">Reference proteome</keyword>
<comment type="caution">
    <text evidence="11">The sequence shown here is derived from an EMBL/GenBank/DDBJ whole genome shotgun (WGS) entry which is preliminary data.</text>
</comment>
<keyword evidence="2 7" id="KW-0597">Phosphoprotein</keyword>
<evidence type="ECO:0000256" key="5">
    <source>
        <dbReference type="ARBA" id="ARBA00023125"/>
    </source>
</evidence>
<accession>A0A074MB31</accession>
<dbReference type="InterPro" id="IPR011006">
    <property type="entry name" value="CheY-like_superfamily"/>
</dbReference>
<dbReference type="GO" id="GO:0005829">
    <property type="term" value="C:cytosol"/>
    <property type="evidence" value="ECO:0007669"/>
    <property type="project" value="TreeGrafter"/>
</dbReference>
<dbReference type="PROSITE" id="PS50110">
    <property type="entry name" value="RESPONSE_REGULATORY"/>
    <property type="match status" value="1"/>
</dbReference>
<dbReference type="InterPro" id="IPR001789">
    <property type="entry name" value="Sig_transdc_resp-reg_receiver"/>
</dbReference>
<dbReference type="EMBL" id="JMIR01000014">
    <property type="protein sequence ID" value="KEO83117.1"/>
    <property type="molecule type" value="Genomic_DNA"/>
</dbReference>
<gene>
    <name evidence="11" type="ORF">EL26_11655</name>
</gene>
<organism evidence="11 12">
    <name type="scientific">Tumebacillus flagellatus</name>
    <dbReference type="NCBI Taxonomy" id="1157490"/>
    <lineage>
        <taxon>Bacteria</taxon>
        <taxon>Bacillati</taxon>
        <taxon>Bacillota</taxon>
        <taxon>Bacilli</taxon>
        <taxon>Bacillales</taxon>
        <taxon>Alicyclobacillaceae</taxon>
        <taxon>Tumebacillus</taxon>
    </lineage>
</organism>
<dbReference type="eggNOG" id="COG0745">
    <property type="taxonomic scope" value="Bacteria"/>
</dbReference>
<evidence type="ECO:0000256" key="8">
    <source>
        <dbReference type="PROSITE-ProRule" id="PRU01091"/>
    </source>
</evidence>
<dbReference type="AlphaFoldDB" id="A0A074MB31"/>
<dbReference type="SMART" id="SM00448">
    <property type="entry name" value="REC"/>
    <property type="match status" value="1"/>
</dbReference>
<evidence type="ECO:0000256" key="7">
    <source>
        <dbReference type="PROSITE-ProRule" id="PRU00169"/>
    </source>
</evidence>
<dbReference type="RefSeq" id="WP_038088272.1">
    <property type="nucleotide sequence ID" value="NZ_JMIR01000014.1"/>
</dbReference>
<dbReference type="Gene3D" id="1.10.10.10">
    <property type="entry name" value="Winged helix-like DNA-binding domain superfamily/Winged helix DNA-binding domain"/>
    <property type="match status" value="1"/>
</dbReference>
<keyword evidence="6" id="KW-0804">Transcription</keyword>
<keyword evidence="4" id="KW-0805">Transcription regulation</keyword>
<name>A0A074MB31_9BACL</name>
<dbReference type="PROSITE" id="PS51755">
    <property type="entry name" value="OMPR_PHOB"/>
    <property type="match status" value="1"/>
</dbReference>
<evidence type="ECO:0000256" key="1">
    <source>
        <dbReference type="ARBA" id="ARBA00004496"/>
    </source>
</evidence>
<reference evidence="11 12" key="1">
    <citation type="journal article" date="2013" name="Int. J. Syst. Evol. Microbiol.">
        <title>Tumebacillus flagellatus sp. nov., an alpha-amylase/pullulanase-producing bacterium isolated from cassava wastewater.</title>
        <authorList>
            <person name="Wang Q."/>
            <person name="Xie N."/>
            <person name="Qin Y."/>
            <person name="Shen N."/>
            <person name="Zhu J."/>
            <person name="Mi H."/>
            <person name="Huang R."/>
        </authorList>
    </citation>
    <scope>NUCLEOTIDE SEQUENCE [LARGE SCALE GENOMIC DNA]</scope>
    <source>
        <strain evidence="11 12">GST4</strain>
    </source>
</reference>
<dbReference type="STRING" id="1157490.EL26_11655"/>
<feature type="DNA-binding region" description="OmpR/PhoB-type" evidence="8">
    <location>
        <begin position="130"/>
        <end position="229"/>
    </location>
</feature>
<dbReference type="Pfam" id="PF00072">
    <property type="entry name" value="Response_reg"/>
    <property type="match status" value="1"/>
</dbReference>
<dbReference type="FunFam" id="1.10.10.10:FF:000018">
    <property type="entry name" value="DNA-binding response regulator ResD"/>
    <property type="match status" value="1"/>
</dbReference>
<evidence type="ECO:0000256" key="3">
    <source>
        <dbReference type="ARBA" id="ARBA00023012"/>
    </source>
</evidence>
<feature type="modified residue" description="4-aspartylphosphate" evidence="7">
    <location>
        <position position="55"/>
    </location>
</feature>
<dbReference type="SMART" id="SM00862">
    <property type="entry name" value="Trans_reg_C"/>
    <property type="match status" value="1"/>
</dbReference>
<dbReference type="SUPFAM" id="SSF46894">
    <property type="entry name" value="C-terminal effector domain of the bipartite response regulators"/>
    <property type="match status" value="1"/>
</dbReference>
<protein>
    <submittedName>
        <fullName evidence="11">Transcriptional regulator</fullName>
    </submittedName>
</protein>
<dbReference type="GO" id="GO:0032993">
    <property type="term" value="C:protein-DNA complex"/>
    <property type="evidence" value="ECO:0007669"/>
    <property type="project" value="TreeGrafter"/>
</dbReference>
<dbReference type="OrthoDB" id="2373414at2"/>
<dbReference type="Gene3D" id="3.40.50.2300">
    <property type="match status" value="1"/>
</dbReference>
<dbReference type="Pfam" id="PF00486">
    <property type="entry name" value="Trans_reg_C"/>
    <property type="match status" value="1"/>
</dbReference>
<dbReference type="FunFam" id="3.40.50.2300:FF:000001">
    <property type="entry name" value="DNA-binding response regulator PhoB"/>
    <property type="match status" value="1"/>
</dbReference>
<dbReference type="Proteomes" id="UP000027931">
    <property type="component" value="Unassembled WGS sequence"/>
</dbReference>
<dbReference type="CDD" id="cd00383">
    <property type="entry name" value="trans_reg_C"/>
    <property type="match status" value="1"/>
</dbReference>
<dbReference type="InterPro" id="IPR001867">
    <property type="entry name" value="OmpR/PhoB-type_DNA-bd"/>
</dbReference>